<dbReference type="CDD" id="cd00293">
    <property type="entry name" value="USP-like"/>
    <property type="match status" value="1"/>
</dbReference>
<feature type="domain" description="UspA" evidence="3">
    <location>
        <begin position="1"/>
        <end position="140"/>
    </location>
</feature>
<dbReference type="Gene3D" id="3.40.50.620">
    <property type="entry name" value="HUPs"/>
    <property type="match status" value="1"/>
</dbReference>
<dbReference type="Proteomes" id="UP000199337">
    <property type="component" value="Unassembled WGS sequence"/>
</dbReference>
<organism evidence="4 5">
    <name type="scientific">Desulfotruncus arcticus DSM 17038</name>
    <dbReference type="NCBI Taxonomy" id="1121424"/>
    <lineage>
        <taxon>Bacteria</taxon>
        <taxon>Bacillati</taxon>
        <taxon>Bacillota</taxon>
        <taxon>Clostridia</taxon>
        <taxon>Eubacteriales</taxon>
        <taxon>Desulfallaceae</taxon>
        <taxon>Desulfotruncus</taxon>
    </lineage>
</organism>
<evidence type="ECO:0000259" key="3">
    <source>
        <dbReference type="Pfam" id="PF00582"/>
    </source>
</evidence>
<protein>
    <recommendedName>
        <fullName evidence="2">Universal stress protein</fullName>
    </recommendedName>
</protein>
<dbReference type="InterPro" id="IPR006015">
    <property type="entry name" value="Universal_stress_UspA"/>
</dbReference>
<dbReference type="AlphaFoldDB" id="A0A1I2YWB3"/>
<comment type="subcellular location">
    <subcellularLocation>
        <location evidence="2">Cytoplasm</location>
    </subcellularLocation>
</comment>
<evidence type="ECO:0000256" key="1">
    <source>
        <dbReference type="ARBA" id="ARBA00008791"/>
    </source>
</evidence>
<evidence type="ECO:0000313" key="5">
    <source>
        <dbReference type="Proteomes" id="UP000199337"/>
    </source>
</evidence>
<keyword evidence="5" id="KW-1185">Reference proteome</keyword>
<sequence length="140" mass="15237">MYKKILVAVDGSDISQKAIKQAAELALKFEATITLFHVVAPLPSTIRTSIYEQQLIDGIIEEGNHTLDEAKNDLISFNVQVDTDMIVGDPSTEIITKAKKGQYDLVVIGNRGLGALSGFIMGSVSRRVVRHASCPVLIVR</sequence>
<dbReference type="PANTHER" id="PTHR46268">
    <property type="entry name" value="STRESS RESPONSE PROTEIN NHAX"/>
    <property type="match status" value="1"/>
</dbReference>
<dbReference type="Pfam" id="PF00582">
    <property type="entry name" value="Usp"/>
    <property type="match status" value="1"/>
</dbReference>
<dbReference type="GO" id="GO:0005737">
    <property type="term" value="C:cytoplasm"/>
    <property type="evidence" value="ECO:0007669"/>
    <property type="project" value="UniProtKB-SubCell"/>
</dbReference>
<name>A0A1I2YWB3_9FIRM</name>
<dbReference type="OrthoDB" id="9794782at2"/>
<accession>A0A1I2YWB3</accession>
<dbReference type="InterPro" id="IPR014729">
    <property type="entry name" value="Rossmann-like_a/b/a_fold"/>
</dbReference>
<gene>
    <name evidence="4" type="ORF">SAMN05660649_04618</name>
</gene>
<dbReference type="STRING" id="341036.SAMN05660649_04618"/>
<keyword evidence="2" id="KW-0963">Cytoplasm</keyword>
<reference evidence="5" key="1">
    <citation type="submission" date="2016-10" db="EMBL/GenBank/DDBJ databases">
        <authorList>
            <person name="Varghese N."/>
            <person name="Submissions S."/>
        </authorList>
    </citation>
    <scope>NUCLEOTIDE SEQUENCE [LARGE SCALE GENOMIC DNA]</scope>
    <source>
        <strain evidence="5">DSM 17038</strain>
    </source>
</reference>
<comment type="similarity">
    <text evidence="1 2">Belongs to the universal stress protein A family.</text>
</comment>
<proteinExistence type="inferred from homology"/>
<dbReference type="PANTHER" id="PTHR46268:SF6">
    <property type="entry name" value="UNIVERSAL STRESS PROTEIN UP12"/>
    <property type="match status" value="1"/>
</dbReference>
<evidence type="ECO:0000313" key="4">
    <source>
        <dbReference type="EMBL" id="SFH29416.1"/>
    </source>
</evidence>
<evidence type="ECO:0000256" key="2">
    <source>
        <dbReference type="PIRNR" id="PIRNR006276"/>
    </source>
</evidence>
<dbReference type="PRINTS" id="PR01438">
    <property type="entry name" value="UNVRSLSTRESS"/>
</dbReference>
<dbReference type="PIRSF" id="PIRSF006276">
    <property type="entry name" value="UspA"/>
    <property type="match status" value="1"/>
</dbReference>
<dbReference type="SUPFAM" id="SSF52402">
    <property type="entry name" value="Adenine nucleotide alpha hydrolases-like"/>
    <property type="match status" value="1"/>
</dbReference>
<dbReference type="EMBL" id="FOOX01000023">
    <property type="protein sequence ID" value="SFH29416.1"/>
    <property type="molecule type" value="Genomic_DNA"/>
</dbReference>
<dbReference type="InterPro" id="IPR006016">
    <property type="entry name" value="UspA"/>
</dbReference>